<protein>
    <submittedName>
        <fullName evidence="3">Uncharacterized protein</fullName>
    </submittedName>
</protein>
<evidence type="ECO:0000313" key="3">
    <source>
        <dbReference type="EMBL" id="MFC5719655.1"/>
    </source>
</evidence>
<comment type="caution">
    <text evidence="3">The sequence shown here is derived from an EMBL/GenBank/DDBJ whole genome shotgun (WGS) entry which is preliminary data.</text>
</comment>
<feature type="compositionally biased region" description="Gly residues" evidence="1">
    <location>
        <begin position="54"/>
        <end position="68"/>
    </location>
</feature>
<name>A0ABW0YZX4_9ACTN</name>
<evidence type="ECO:0000256" key="1">
    <source>
        <dbReference type="SAM" id="MobiDB-lite"/>
    </source>
</evidence>
<keyword evidence="2" id="KW-0732">Signal</keyword>
<accession>A0ABW0YZX4</accession>
<evidence type="ECO:0000256" key="2">
    <source>
        <dbReference type="SAM" id="SignalP"/>
    </source>
</evidence>
<dbReference type="RefSeq" id="WP_390314763.1">
    <property type="nucleotide sequence ID" value="NZ_JBHSPB010000003.1"/>
</dbReference>
<organism evidence="3 4">
    <name type="scientific">Streptomyces gamaensis</name>
    <dbReference type="NCBI Taxonomy" id="1763542"/>
    <lineage>
        <taxon>Bacteria</taxon>
        <taxon>Bacillati</taxon>
        <taxon>Actinomycetota</taxon>
        <taxon>Actinomycetes</taxon>
        <taxon>Kitasatosporales</taxon>
        <taxon>Streptomycetaceae</taxon>
        <taxon>Streptomyces</taxon>
    </lineage>
</organism>
<proteinExistence type="predicted"/>
<feature type="signal peptide" evidence="2">
    <location>
        <begin position="1"/>
        <end position="26"/>
    </location>
</feature>
<gene>
    <name evidence="3" type="ORF">ACFP1Z_05610</name>
</gene>
<keyword evidence="4" id="KW-1185">Reference proteome</keyword>
<dbReference type="Proteomes" id="UP001596083">
    <property type="component" value="Unassembled WGS sequence"/>
</dbReference>
<dbReference type="EMBL" id="JBHSPB010000003">
    <property type="protein sequence ID" value="MFC5719655.1"/>
    <property type="molecule type" value="Genomic_DNA"/>
</dbReference>
<reference evidence="4" key="1">
    <citation type="journal article" date="2019" name="Int. J. Syst. Evol. Microbiol.">
        <title>The Global Catalogue of Microorganisms (GCM) 10K type strain sequencing project: providing services to taxonomists for standard genome sequencing and annotation.</title>
        <authorList>
            <consortium name="The Broad Institute Genomics Platform"/>
            <consortium name="The Broad Institute Genome Sequencing Center for Infectious Disease"/>
            <person name="Wu L."/>
            <person name="Ma J."/>
        </authorList>
    </citation>
    <scope>NUCLEOTIDE SEQUENCE [LARGE SCALE GENOMIC DNA]</scope>
    <source>
        <strain evidence="4">CGMCC 4.7304</strain>
    </source>
</reference>
<feature type="chain" id="PRO_5047382532" evidence="2">
    <location>
        <begin position="27"/>
        <end position="81"/>
    </location>
</feature>
<feature type="region of interest" description="Disordered" evidence="1">
    <location>
        <begin position="24"/>
        <end position="81"/>
    </location>
</feature>
<sequence length="81" mass="7652">MRPEIRASAALATFLLSASLMAPADAAPAPGPAVPAARCRPGGTGPCAAPQAGAPGGVRGGRLPGGGVTPDPATRAPSPSE</sequence>
<evidence type="ECO:0000313" key="4">
    <source>
        <dbReference type="Proteomes" id="UP001596083"/>
    </source>
</evidence>